<feature type="transmembrane region" description="Helical" evidence="1">
    <location>
        <begin position="76"/>
        <end position="97"/>
    </location>
</feature>
<dbReference type="AlphaFoldDB" id="A0A8E2E098"/>
<feature type="transmembrane region" description="Helical" evidence="1">
    <location>
        <begin position="7"/>
        <end position="27"/>
    </location>
</feature>
<keyword evidence="4" id="KW-1185">Reference proteome</keyword>
<evidence type="ECO:0000313" key="4">
    <source>
        <dbReference type="Proteomes" id="UP000250266"/>
    </source>
</evidence>
<evidence type="ECO:0000256" key="1">
    <source>
        <dbReference type="SAM" id="Phobius"/>
    </source>
</evidence>
<feature type="transmembrane region" description="Helical" evidence="1">
    <location>
        <begin position="39"/>
        <end position="64"/>
    </location>
</feature>
<evidence type="ECO:0000313" key="3">
    <source>
        <dbReference type="EMBL" id="OCK75022.1"/>
    </source>
</evidence>
<feature type="domain" description="DUF7702" evidence="2">
    <location>
        <begin position="3"/>
        <end position="60"/>
    </location>
</feature>
<dbReference type="PANTHER" id="PTHR42109">
    <property type="entry name" value="UNPLACED GENOMIC SCAFFOLD UM_SCAF_CONTIG_1.265, WHOLE GENOME SHOTGUN SEQUENCE"/>
    <property type="match status" value="1"/>
</dbReference>
<dbReference type="EMBL" id="KV745375">
    <property type="protein sequence ID" value="OCK75022.1"/>
    <property type="molecule type" value="Genomic_DNA"/>
</dbReference>
<feature type="transmembrane region" description="Helical" evidence="1">
    <location>
        <begin position="134"/>
        <end position="153"/>
    </location>
</feature>
<keyword evidence="1" id="KW-1133">Transmembrane helix</keyword>
<organism evidence="3 4">
    <name type="scientific">Lepidopterella palustris CBS 459.81</name>
    <dbReference type="NCBI Taxonomy" id="1314670"/>
    <lineage>
        <taxon>Eukaryota</taxon>
        <taxon>Fungi</taxon>
        <taxon>Dikarya</taxon>
        <taxon>Ascomycota</taxon>
        <taxon>Pezizomycotina</taxon>
        <taxon>Dothideomycetes</taxon>
        <taxon>Pleosporomycetidae</taxon>
        <taxon>Mytilinidiales</taxon>
        <taxon>Argynnaceae</taxon>
        <taxon>Lepidopterella</taxon>
    </lineage>
</organism>
<proteinExistence type="predicted"/>
<name>A0A8E2E098_9PEZI</name>
<accession>A0A8E2E098</accession>
<dbReference type="Proteomes" id="UP000250266">
    <property type="component" value="Unassembled WGS sequence"/>
</dbReference>
<protein>
    <recommendedName>
        <fullName evidence="2">DUF7702 domain-containing protein</fullName>
    </recommendedName>
</protein>
<evidence type="ECO:0000259" key="2">
    <source>
        <dbReference type="Pfam" id="PF24800"/>
    </source>
</evidence>
<reference evidence="3 4" key="1">
    <citation type="journal article" date="2016" name="Nat. Commun.">
        <title>Ectomycorrhizal ecology is imprinted in the genome of the dominant symbiotic fungus Cenococcum geophilum.</title>
        <authorList>
            <consortium name="DOE Joint Genome Institute"/>
            <person name="Peter M."/>
            <person name="Kohler A."/>
            <person name="Ohm R.A."/>
            <person name="Kuo A."/>
            <person name="Krutzmann J."/>
            <person name="Morin E."/>
            <person name="Arend M."/>
            <person name="Barry K.W."/>
            <person name="Binder M."/>
            <person name="Choi C."/>
            <person name="Clum A."/>
            <person name="Copeland A."/>
            <person name="Grisel N."/>
            <person name="Haridas S."/>
            <person name="Kipfer T."/>
            <person name="LaButti K."/>
            <person name="Lindquist E."/>
            <person name="Lipzen A."/>
            <person name="Maire R."/>
            <person name="Meier B."/>
            <person name="Mihaltcheva S."/>
            <person name="Molinier V."/>
            <person name="Murat C."/>
            <person name="Poggeler S."/>
            <person name="Quandt C.A."/>
            <person name="Sperisen C."/>
            <person name="Tritt A."/>
            <person name="Tisserant E."/>
            <person name="Crous P.W."/>
            <person name="Henrissat B."/>
            <person name="Nehls U."/>
            <person name="Egli S."/>
            <person name="Spatafora J.W."/>
            <person name="Grigoriev I.V."/>
            <person name="Martin F.M."/>
        </authorList>
    </citation>
    <scope>NUCLEOTIDE SEQUENCE [LARGE SCALE GENOMIC DNA]</scope>
    <source>
        <strain evidence="3 4">CBS 459.81</strain>
    </source>
</reference>
<dbReference type="Pfam" id="PF24800">
    <property type="entry name" value="DUF7702"/>
    <property type="match status" value="2"/>
</dbReference>
<dbReference type="OrthoDB" id="2560628at2759"/>
<feature type="transmembrane region" description="Helical" evidence="1">
    <location>
        <begin position="109"/>
        <end position="127"/>
    </location>
</feature>
<sequence>MHIDSRGWVSVAELIVFIPSLPLPLISCSRHEFNRSSGWIYTLILRIVRVVGAICQLCTVDWIIAREQRILTVKHFRLLQLLITGSLILAIAGGLSGTTNPDGTVTVNTASKVSIVLAVVAFGGISLRISLSVLVDLPFIFVRLLYSALVIFVQNHTFDIVNGSVPVQVVIAVAEDVMVILIYAMLDFTV</sequence>
<keyword evidence="1" id="KW-0472">Membrane</keyword>
<dbReference type="PANTHER" id="PTHR42109:SF2">
    <property type="entry name" value="INTEGRAL MEMBRANE PROTEIN"/>
    <property type="match status" value="1"/>
</dbReference>
<feature type="domain" description="DUF7702" evidence="2">
    <location>
        <begin position="61"/>
        <end position="189"/>
    </location>
</feature>
<gene>
    <name evidence="3" type="ORF">K432DRAFT_467611</name>
</gene>
<dbReference type="InterPro" id="IPR056119">
    <property type="entry name" value="DUF7702"/>
</dbReference>
<feature type="transmembrane region" description="Helical" evidence="1">
    <location>
        <begin position="165"/>
        <end position="186"/>
    </location>
</feature>
<keyword evidence="1" id="KW-0812">Transmembrane</keyword>